<proteinExistence type="predicted"/>
<keyword evidence="3" id="KW-1185">Reference proteome</keyword>
<feature type="domain" description="COPA/B second beta-propeller" evidence="1">
    <location>
        <begin position="69"/>
        <end position="255"/>
    </location>
</feature>
<dbReference type="GO" id="GO:0005198">
    <property type="term" value="F:structural molecule activity"/>
    <property type="evidence" value="ECO:0007669"/>
    <property type="project" value="InterPro"/>
</dbReference>
<dbReference type="AlphaFoldDB" id="A0AAV1CM05"/>
<reference evidence="2" key="1">
    <citation type="submission" date="2023-03" db="EMBL/GenBank/DDBJ databases">
        <authorList>
            <person name="Julca I."/>
        </authorList>
    </citation>
    <scope>NUCLEOTIDE SEQUENCE</scope>
</reference>
<dbReference type="Gene3D" id="1.25.40.470">
    <property type="match status" value="1"/>
</dbReference>
<name>A0AAV1CM05_OLDCO</name>
<dbReference type="GO" id="GO:0016192">
    <property type="term" value="P:vesicle-mediated transport"/>
    <property type="evidence" value="ECO:0007669"/>
    <property type="project" value="InterPro"/>
</dbReference>
<dbReference type="Pfam" id="PF04053">
    <property type="entry name" value="B-prop_COPA_B_2nd"/>
    <property type="match status" value="1"/>
</dbReference>
<sequence>MYHVWSSIPTNSSSPAQKIGLRVWDAEKKTKLNWIRSPNGEKLWILASHREGNYFAAGSNTGLMMRKLRNERPAFVNHGSRVFVAPNMFAVLEKKRSNQVVFRNLEDEVVKKCAPPIQAKAIYPCATAAGKGTQTLLCRSEDGVFMSHYEKSVVVGELGNCKPRRIAWSHDLEYVALLQKYSMVMADKRLVKRYFVKESVAIKGGAWNEDGIFIYTTMLHLKYWLPNGEIGIIKSLDVAPLYITRVFGNTVFGLNRKANICLITFDSTECNLKLPPLQKRYDKAIDIIMKARFCPVSMMRHLQHDKDFLASCSKSMLEQMIHKRSIVGPTQKVWNTNVDMLLYKVGEEKLQTGCISTAEYAFQLTNNIEKLSFIYLITGKLDTISIMLKHAGEDEDDVMVQFRYALLLGDVRERVQILKSVGHLPLACFAACPWT</sequence>
<dbReference type="InterPro" id="IPR006692">
    <property type="entry name" value="Beta-prop_COPA/B_2nd"/>
</dbReference>
<organism evidence="2 3">
    <name type="scientific">Oldenlandia corymbosa var. corymbosa</name>
    <dbReference type="NCBI Taxonomy" id="529605"/>
    <lineage>
        <taxon>Eukaryota</taxon>
        <taxon>Viridiplantae</taxon>
        <taxon>Streptophyta</taxon>
        <taxon>Embryophyta</taxon>
        <taxon>Tracheophyta</taxon>
        <taxon>Spermatophyta</taxon>
        <taxon>Magnoliopsida</taxon>
        <taxon>eudicotyledons</taxon>
        <taxon>Gunneridae</taxon>
        <taxon>Pentapetalae</taxon>
        <taxon>asterids</taxon>
        <taxon>lamiids</taxon>
        <taxon>Gentianales</taxon>
        <taxon>Rubiaceae</taxon>
        <taxon>Rubioideae</taxon>
        <taxon>Spermacoceae</taxon>
        <taxon>Hedyotis-Oldenlandia complex</taxon>
        <taxon>Oldenlandia</taxon>
    </lineage>
</organism>
<dbReference type="GO" id="GO:0030117">
    <property type="term" value="C:membrane coat"/>
    <property type="evidence" value="ECO:0007669"/>
    <property type="project" value="InterPro"/>
</dbReference>
<protein>
    <submittedName>
        <fullName evidence="2">OLC1v1032572C1</fullName>
    </submittedName>
</protein>
<dbReference type="EMBL" id="OX459119">
    <property type="protein sequence ID" value="CAI9096425.1"/>
    <property type="molecule type" value="Genomic_DNA"/>
</dbReference>
<evidence type="ECO:0000259" key="1">
    <source>
        <dbReference type="Pfam" id="PF04053"/>
    </source>
</evidence>
<accession>A0AAV1CM05</accession>
<evidence type="ECO:0000313" key="2">
    <source>
        <dbReference type="EMBL" id="CAI9096425.1"/>
    </source>
</evidence>
<dbReference type="Proteomes" id="UP001161247">
    <property type="component" value="Chromosome 2"/>
</dbReference>
<evidence type="ECO:0000313" key="3">
    <source>
        <dbReference type="Proteomes" id="UP001161247"/>
    </source>
</evidence>
<dbReference type="GO" id="GO:0006886">
    <property type="term" value="P:intracellular protein transport"/>
    <property type="evidence" value="ECO:0007669"/>
    <property type="project" value="InterPro"/>
</dbReference>
<gene>
    <name evidence="2" type="ORF">OLC1_LOCUS7186</name>
</gene>